<evidence type="ECO:0000256" key="2">
    <source>
        <dbReference type="ARBA" id="ARBA00006275"/>
    </source>
</evidence>
<dbReference type="Pfam" id="PF07980">
    <property type="entry name" value="SusD_RagB"/>
    <property type="match status" value="1"/>
</dbReference>
<dbReference type="SUPFAM" id="SSF48452">
    <property type="entry name" value="TPR-like"/>
    <property type="match status" value="1"/>
</dbReference>
<dbReference type="RefSeq" id="WP_277899024.1">
    <property type="nucleotide sequence ID" value="NZ_JAPMUA010000002.1"/>
</dbReference>
<dbReference type="Gene3D" id="1.25.40.390">
    <property type="match status" value="1"/>
</dbReference>
<evidence type="ECO:0000256" key="4">
    <source>
        <dbReference type="ARBA" id="ARBA00023136"/>
    </source>
</evidence>
<dbReference type="CDD" id="cd08977">
    <property type="entry name" value="SusD"/>
    <property type="match status" value="1"/>
</dbReference>
<reference evidence="9" key="1">
    <citation type="submission" date="2022-11" db="EMBL/GenBank/DDBJ databases">
        <title>High-quality draft genome sequence of Galbibacter sp. strain CMA-7.</title>
        <authorList>
            <person name="Wei L."/>
            <person name="Dong C."/>
            <person name="Shao Z."/>
        </authorList>
    </citation>
    <scope>NUCLEOTIDE SEQUENCE</scope>
    <source>
        <strain evidence="9">CMA-7</strain>
    </source>
</reference>
<comment type="similarity">
    <text evidence="2">Belongs to the SusD family.</text>
</comment>
<evidence type="ECO:0000313" key="10">
    <source>
        <dbReference type="Proteomes" id="UP001153642"/>
    </source>
</evidence>
<keyword evidence="5" id="KW-0998">Cell outer membrane</keyword>
<evidence type="ECO:0000313" key="9">
    <source>
        <dbReference type="EMBL" id="MDG3585719.1"/>
    </source>
</evidence>
<evidence type="ECO:0000256" key="5">
    <source>
        <dbReference type="ARBA" id="ARBA00023237"/>
    </source>
</evidence>
<sequence length="532" mass="59795">MKNITSYLTPSIIKFLALALIVSCTTIGCTNLDEEVFSEVTEDSFVPADSDIVAVMASAYTPLRFIMGWQGYFDVQEEPADMIVTPTRPNGWDDGGTYKRMHFHQWDNTQWQPRNTWITCFNGINSANRVILQIESGNLPVSEEQAASIIAEMRALRALYYSMLIDTHGNVPIIASYSDEIPTQNTRQEVYDFIVSELTEIIPSLTETVDGSTYGRMTKWAAYHVLAKVYLNAEVYTGTPQWEKCIAACNEIINSQEFTLSDNYRDIFSAQNEGNPEMVFAVPYDQIYAQEWSAHMKMLLPDHRLVFDMEAQPWGGSSCNPQFIDSYEATDNRLADTWLMGDQLNATDGSVVMTLVKEMPSIFNCDFTDGFRCGKYEIEPGATGALNNDFPFLRYTEVLMMKAESLLRTGQSGEAAQIVTDVRMRSFNSPADANVTGAELEGNTTVEYGTLAEDGSIDAPGNQSPVQYGRFLDELGWEFAAEAHRRTDLIRFGVFQTKNWYNHTPQGDHTIIFPIGLEELNTNSNLKQNPGY</sequence>
<evidence type="ECO:0000256" key="6">
    <source>
        <dbReference type="SAM" id="SignalP"/>
    </source>
</evidence>
<proteinExistence type="inferred from homology"/>
<name>A0ABT6FR28_9FLAO</name>
<dbReference type="PROSITE" id="PS51257">
    <property type="entry name" value="PROKAR_LIPOPROTEIN"/>
    <property type="match status" value="1"/>
</dbReference>
<keyword evidence="4" id="KW-0472">Membrane</keyword>
<comment type="caution">
    <text evidence="9">The sequence shown here is derived from an EMBL/GenBank/DDBJ whole genome shotgun (WGS) entry which is preliminary data.</text>
</comment>
<dbReference type="Proteomes" id="UP001153642">
    <property type="component" value="Unassembled WGS sequence"/>
</dbReference>
<evidence type="ECO:0000259" key="8">
    <source>
        <dbReference type="Pfam" id="PF14322"/>
    </source>
</evidence>
<keyword evidence="10" id="KW-1185">Reference proteome</keyword>
<keyword evidence="3 6" id="KW-0732">Signal</keyword>
<dbReference type="InterPro" id="IPR011990">
    <property type="entry name" value="TPR-like_helical_dom_sf"/>
</dbReference>
<evidence type="ECO:0000256" key="1">
    <source>
        <dbReference type="ARBA" id="ARBA00004442"/>
    </source>
</evidence>
<dbReference type="EMBL" id="JAPMUA010000002">
    <property type="protein sequence ID" value="MDG3585719.1"/>
    <property type="molecule type" value="Genomic_DNA"/>
</dbReference>
<accession>A0ABT6FR28</accession>
<evidence type="ECO:0000259" key="7">
    <source>
        <dbReference type="Pfam" id="PF07980"/>
    </source>
</evidence>
<feature type="domain" description="SusD-like N-terminal" evidence="8">
    <location>
        <begin position="101"/>
        <end position="231"/>
    </location>
</feature>
<feature type="signal peptide" evidence="6">
    <location>
        <begin position="1"/>
        <end position="28"/>
    </location>
</feature>
<dbReference type="Pfam" id="PF14322">
    <property type="entry name" value="SusD-like_3"/>
    <property type="match status" value="1"/>
</dbReference>
<organism evidence="9 10">
    <name type="scientific">Galbibacter pacificus</name>
    <dbReference type="NCBI Taxonomy" id="2996052"/>
    <lineage>
        <taxon>Bacteria</taxon>
        <taxon>Pseudomonadati</taxon>
        <taxon>Bacteroidota</taxon>
        <taxon>Flavobacteriia</taxon>
        <taxon>Flavobacteriales</taxon>
        <taxon>Flavobacteriaceae</taxon>
        <taxon>Galbibacter</taxon>
    </lineage>
</organism>
<evidence type="ECO:0000256" key="3">
    <source>
        <dbReference type="ARBA" id="ARBA00022729"/>
    </source>
</evidence>
<gene>
    <name evidence="9" type="ORF">OSR52_07545</name>
</gene>
<protein>
    <submittedName>
        <fullName evidence="9">RagB/SusD family nutrient uptake outer membrane protein</fullName>
    </submittedName>
</protein>
<comment type="subcellular location">
    <subcellularLocation>
        <location evidence="1">Cell outer membrane</location>
    </subcellularLocation>
</comment>
<dbReference type="InterPro" id="IPR012944">
    <property type="entry name" value="SusD_RagB_dom"/>
</dbReference>
<feature type="domain" description="RagB/SusD" evidence="7">
    <location>
        <begin position="369"/>
        <end position="532"/>
    </location>
</feature>
<feature type="chain" id="PRO_5045328899" evidence="6">
    <location>
        <begin position="29"/>
        <end position="532"/>
    </location>
</feature>
<dbReference type="InterPro" id="IPR033985">
    <property type="entry name" value="SusD-like_N"/>
</dbReference>